<name>A0A4S2H7N5_9PROT</name>
<dbReference type="Pfam" id="PF00593">
    <property type="entry name" value="TonB_dep_Rec_b-barrel"/>
    <property type="match status" value="1"/>
</dbReference>
<gene>
    <name evidence="5" type="ORF">E5162_14200</name>
</gene>
<keyword evidence="3" id="KW-0998">Cell outer membrane</keyword>
<proteinExistence type="predicted"/>
<dbReference type="Proteomes" id="UP000305451">
    <property type="component" value="Unassembled WGS sequence"/>
</dbReference>
<evidence type="ECO:0000256" key="1">
    <source>
        <dbReference type="ARBA" id="ARBA00004442"/>
    </source>
</evidence>
<keyword evidence="6" id="KW-1185">Reference proteome</keyword>
<evidence type="ECO:0000313" key="6">
    <source>
        <dbReference type="Proteomes" id="UP000305451"/>
    </source>
</evidence>
<dbReference type="EMBL" id="SRXV01000013">
    <property type="protein sequence ID" value="TGY91501.1"/>
    <property type="molecule type" value="Genomic_DNA"/>
</dbReference>
<accession>A0A4S2H7N5</accession>
<protein>
    <submittedName>
        <fullName evidence="5">TonB-dependent receptor</fullName>
    </submittedName>
</protein>
<feature type="non-terminal residue" evidence="5">
    <location>
        <position position="115"/>
    </location>
</feature>
<dbReference type="GO" id="GO:0009279">
    <property type="term" value="C:cell outer membrane"/>
    <property type="evidence" value="ECO:0007669"/>
    <property type="project" value="UniProtKB-SubCell"/>
</dbReference>
<comment type="subcellular location">
    <subcellularLocation>
        <location evidence="1">Cell outer membrane</location>
    </subcellularLocation>
</comment>
<dbReference type="InterPro" id="IPR000531">
    <property type="entry name" value="Beta-barrel_TonB"/>
</dbReference>
<organism evidence="5 6">
    <name type="scientific">Marinicauda pacifica</name>
    <dbReference type="NCBI Taxonomy" id="1133559"/>
    <lineage>
        <taxon>Bacteria</taxon>
        <taxon>Pseudomonadati</taxon>
        <taxon>Pseudomonadota</taxon>
        <taxon>Alphaproteobacteria</taxon>
        <taxon>Maricaulales</taxon>
        <taxon>Maricaulaceae</taxon>
        <taxon>Marinicauda</taxon>
    </lineage>
</organism>
<dbReference type="InterPro" id="IPR036942">
    <property type="entry name" value="Beta-barrel_TonB_sf"/>
</dbReference>
<dbReference type="PANTHER" id="PTHR40980:SF5">
    <property type="entry name" value="TONB-DEPENDENT RECEPTOR"/>
    <property type="match status" value="1"/>
</dbReference>
<evidence type="ECO:0000256" key="2">
    <source>
        <dbReference type="ARBA" id="ARBA00023136"/>
    </source>
</evidence>
<feature type="non-terminal residue" evidence="5">
    <location>
        <position position="1"/>
    </location>
</feature>
<reference evidence="5 6" key="1">
    <citation type="journal article" date="2013" name="Int. J. Syst. Evol. Microbiol.">
        <title>Marinicauda pacifica gen. nov., sp. nov., a prosthecate alphaproteobacterium of the family Hyphomonadaceae isolated from deep seawater.</title>
        <authorList>
            <person name="Zhang X.Y."/>
            <person name="Li G.W."/>
            <person name="Wang C.S."/>
            <person name="Zhang Y.J."/>
            <person name="Xu X.W."/>
            <person name="Li H."/>
            <person name="Liu A."/>
            <person name="Liu C."/>
            <person name="Xie B.B."/>
            <person name="Qin Q.L."/>
            <person name="Xu Z."/>
            <person name="Chen X.L."/>
            <person name="Zhou B.C."/>
            <person name="Zhang Y.Z."/>
        </authorList>
    </citation>
    <scope>NUCLEOTIDE SEQUENCE [LARGE SCALE GENOMIC DNA]</scope>
    <source>
        <strain evidence="5 6">P-1 km-3</strain>
    </source>
</reference>
<dbReference type="SUPFAM" id="SSF56935">
    <property type="entry name" value="Porins"/>
    <property type="match status" value="1"/>
</dbReference>
<evidence type="ECO:0000259" key="4">
    <source>
        <dbReference type="Pfam" id="PF00593"/>
    </source>
</evidence>
<dbReference type="AlphaFoldDB" id="A0A4S2H7N5"/>
<feature type="domain" description="TonB-dependent receptor-like beta-barrel" evidence="4">
    <location>
        <begin position="6"/>
        <end position="108"/>
    </location>
</feature>
<dbReference type="PANTHER" id="PTHR40980">
    <property type="entry name" value="PLUG DOMAIN-CONTAINING PROTEIN"/>
    <property type="match status" value="1"/>
</dbReference>
<dbReference type="Gene3D" id="2.40.170.20">
    <property type="entry name" value="TonB-dependent receptor, beta-barrel domain"/>
    <property type="match status" value="1"/>
</dbReference>
<evidence type="ECO:0000313" key="5">
    <source>
        <dbReference type="EMBL" id="TGY91501.1"/>
    </source>
</evidence>
<comment type="caution">
    <text evidence="5">The sequence shown here is derived from an EMBL/GenBank/DDBJ whole genome shotgun (WGS) entry which is preliminary data.</text>
</comment>
<dbReference type="RefSeq" id="WP_135945945.1">
    <property type="nucleotide sequence ID" value="NZ_SRXV01000013.1"/>
</dbReference>
<keyword evidence="5" id="KW-0675">Receptor</keyword>
<keyword evidence="2" id="KW-0472">Membrane</keyword>
<evidence type="ECO:0000256" key="3">
    <source>
        <dbReference type="ARBA" id="ARBA00023237"/>
    </source>
</evidence>
<sequence>EGFISEDYVLPAATLTWTFAENMQLRFVYSETIVRPQFRELGVTEFFDPDIDQSFRGNPSLVNSELQNFAARFEWYFGRDQFFTVGMFHKKIENPIVEYILPDGESISTSFINAP</sequence>